<dbReference type="RefSeq" id="WP_317542806.1">
    <property type="nucleotide sequence ID" value="NZ_JAWLKB010000007.1"/>
</dbReference>
<feature type="region of interest" description="Disordered" evidence="1">
    <location>
        <begin position="325"/>
        <end position="404"/>
    </location>
</feature>
<dbReference type="EMBL" id="JAWLKB010000007">
    <property type="protein sequence ID" value="MDV6268611.1"/>
    <property type="molecule type" value="Genomic_DNA"/>
</dbReference>
<gene>
    <name evidence="4" type="ORF">R3Q16_18520</name>
</gene>
<feature type="region of interest" description="Disordered" evidence="1">
    <location>
        <begin position="175"/>
        <end position="196"/>
    </location>
</feature>
<dbReference type="InterPro" id="IPR046706">
    <property type="entry name" value="DUF6779"/>
</dbReference>
<name>A0ABU4BWK5_RHOGO</name>
<proteinExistence type="predicted"/>
<reference evidence="4 5" key="1">
    <citation type="submission" date="2023-10" db="EMBL/GenBank/DDBJ databases">
        <title>Development of a sustainable strategy for remediation of hydrocarbon-contaminated territories based on the waste exchange concept.</title>
        <authorList>
            <person name="Krivoruchko A."/>
        </authorList>
    </citation>
    <scope>NUCLEOTIDE SEQUENCE [LARGE SCALE GENOMIC DNA]</scope>
    <source>
        <strain evidence="4 5">IEGM 1203</strain>
    </source>
</reference>
<keyword evidence="2" id="KW-0472">Membrane</keyword>
<protein>
    <submittedName>
        <fullName evidence="4">DUF6779 domain-containing protein</fullName>
    </submittedName>
</protein>
<feature type="domain" description="DUF6779" evidence="3">
    <location>
        <begin position="45"/>
        <end position="152"/>
    </location>
</feature>
<evidence type="ECO:0000313" key="5">
    <source>
        <dbReference type="Proteomes" id="UP001185927"/>
    </source>
</evidence>
<feature type="region of interest" description="Disordered" evidence="1">
    <location>
        <begin position="221"/>
        <end position="244"/>
    </location>
</feature>
<feature type="transmembrane region" description="Helical" evidence="2">
    <location>
        <begin position="20"/>
        <end position="38"/>
    </location>
</feature>
<sequence length="404" mass="42563">MTNSGRSKSARRSKRSASQMIVAGLLALAVIASLFLIFSNSVQLLRVGLVVALWAATLGAIAMTKYRRESALDKAKVADLQTVYELQLEREISARREYELSVESRIRREVGTDSAELSALREELVALRRNLEALFEGGLLPERPALKADSTRVGELGGGSYSAYQPAASGLYVPGAGQNATNSPSPQVGGLASPNDGPVTAETTVVFEEVAWREAAAKNAAVKDAQVKRNSQQAQGAQRGENREPAVAAVKPVVVTPPIAKPAVVKPETVKPVAKPVVDEPVVEEVVEVVAEVVEEPVVAEVVEEPIVTPASSAPEPIVAPASSAPEPIVAPASSAPEPIVTPASSAPEPTNEPTEEPRRRRRAVPDSADSGAHSNGLTVAEIMANLSSANPAEGSGRRRRRED</sequence>
<evidence type="ECO:0000256" key="2">
    <source>
        <dbReference type="SAM" id="Phobius"/>
    </source>
</evidence>
<evidence type="ECO:0000313" key="4">
    <source>
        <dbReference type="EMBL" id="MDV6268611.1"/>
    </source>
</evidence>
<keyword evidence="2" id="KW-0812">Transmembrane</keyword>
<evidence type="ECO:0000259" key="3">
    <source>
        <dbReference type="Pfam" id="PF20570"/>
    </source>
</evidence>
<accession>A0ABU4BWK5</accession>
<organism evidence="4 5">
    <name type="scientific">Rhodococcus globerulus</name>
    <dbReference type="NCBI Taxonomy" id="33008"/>
    <lineage>
        <taxon>Bacteria</taxon>
        <taxon>Bacillati</taxon>
        <taxon>Actinomycetota</taxon>
        <taxon>Actinomycetes</taxon>
        <taxon>Mycobacteriales</taxon>
        <taxon>Nocardiaceae</taxon>
        <taxon>Rhodococcus</taxon>
    </lineage>
</organism>
<dbReference type="Pfam" id="PF20570">
    <property type="entry name" value="DUF6779"/>
    <property type="match status" value="1"/>
</dbReference>
<dbReference type="Proteomes" id="UP001185927">
    <property type="component" value="Unassembled WGS sequence"/>
</dbReference>
<feature type="transmembrane region" description="Helical" evidence="2">
    <location>
        <begin position="44"/>
        <end position="64"/>
    </location>
</feature>
<evidence type="ECO:0000256" key="1">
    <source>
        <dbReference type="SAM" id="MobiDB-lite"/>
    </source>
</evidence>
<comment type="caution">
    <text evidence="4">The sequence shown here is derived from an EMBL/GenBank/DDBJ whole genome shotgun (WGS) entry which is preliminary data.</text>
</comment>
<keyword evidence="2" id="KW-1133">Transmembrane helix</keyword>
<keyword evidence="5" id="KW-1185">Reference proteome</keyword>